<dbReference type="SUPFAM" id="SSF46894">
    <property type="entry name" value="C-terminal effector domain of the bipartite response regulators"/>
    <property type="match status" value="1"/>
</dbReference>
<dbReference type="PANTHER" id="PTHR44688:SF16">
    <property type="entry name" value="DNA-BINDING TRANSCRIPTIONAL ACTIVATOR DEVR_DOSR"/>
    <property type="match status" value="1"/>
</dbReference>
<keyword evidence="1" id="KW-0805">Transcription regulation</keyword>
<feature type="domain" description="HTH luxR-type" evidence="4">
    <location>
        <begin position="274"/>
        <end position="339"/>
    </location>
</feature>
<dbReference type="AlphaFoldDB" id="A0A128F7I7"/>
<evidence type="ECO:0000256" key="2">
    <source>
        <dbReference type="ARBA" id="ARBA00023125"/>
    </source>
</evidence>
<dbReference type="PROSITE" id="PS50043">
    <property type="entry name" value="HTH_LUXR_2"/>
    <property type="match status" value="1"/>
</dbReference>
<keyword evidence="6" id="KW-1185">Reference proteome</keyword>
<keyword evidence="3" id="KW-0804">Transcription</keyword>
<protein>
    <submittedName>
        <fullName evidence="5">Transcriptional regulatory protein UhpA</fullName>
    </submittedName>
</protein>
<evidence type="ECO:0000259" key="4">
    <source>
        <dbReference type="PROSITE" id="PS50043"/>
    </source>
</evidence>
<evidence type="ECO:0000256" key="3">
    <source>
        <dbReference type="ARBA" id="ARBA00023163"/>
    </source>
</evidence>
<dbReference type="CDD" id="cd06170">
    <property type="entry name" value="LuxR_C_like"/>
    <property type="match status" value="1"/>
</dbReference>
<dbReference type="InterPro" id="IPR000792">
    <property type="entry name" value="Tscrpt_reg_LuxR_C"/>
</dbReference>
<gene>
    <name evidence="5" type="primary">uhpA</name>
    <name evidence="5" type="ORF">GMA8713_02348</name>
</gene>
<proteinExistence type="predicted"/>
<dbReference type="PROSITE" id="PS00622">
    <property type="entry name" value="HTH_LUXR_1"/>
    <property type="match status" value="1"/>
</dbReference>
<dbReference type="InterPro" id="IPR036388">
    <property type="entry name" value="WH-like_DNA-bd_sf"/>
</dbReference>
<dbReference type="RefSeq" id="WP_062709641.1">
    <property type="nucleotide sequence ID" value="NZ_CAWRCI010000019.1"/>
</dbReference>
<dbReference type="GO" id="GO:0006355">
    <property type="term" value="P:regulation of DNA-templated transcription"/>
    <property type="evidence" value="ECO:0007669"/>
    <property type="project" value="InterPro"/>
</dbReference>
<organism evidence="5 6">
    <name type="scientific">Grimontia marina</name>
    <dbReference type="NCBI Taxonomy" id="646534"/>
    <lineage>
        <taxon>Bacteria</taxon>
        <taxon>Pseudomonadati</taxon>
        <taxon>Pseudomonadota</taxon>
        <taxon>Gammaproteobacteria</taxon>
        <taxon>Vibrionales</taxon>
        <taxon>Vibrionaceae</taxon>
        <taxon>Grimontia</taxon>
    </lineage>
</organism>
<keyword evidence="2" id="KW-0238">DNA-binding</keyword>
<evidence type="ECO:0000313" key="6">
    <source>
        <dbReference type="Proteomes" id="UP000073601"/>
    </source>
</evidence>
<dbReference type="OrthoDB" id="1123107at2"/>
<dbReference type="EMBL" id="FIZY01000019">
    <property type="protein sequence ID" value="CZF82742.1"/>
    <property type="molecule type" value="Genomic_DNA"/>
</dbReference>
<dbReference type="PRINTS" id="PR00038">
    <property type="entry name" value="HTHLUXR"/>
</dbReference>
<dbReference type="Gene3D" id="1.10.10.10">
    <property type="entry name" value="Winged helix-like DNA-binding domain superfamily/Winged helix DNA-binding domain"/>
    <property type="match status" value="1"/>
</dbReference>
<dbReference type="GO" id="GO:0003677">
    <property type="term" value="F:DNA binding"/>
    <property type="evidence" value="ECO:0007669"/>
    <property type="project" value="UniProtKB-KW"/>
</dbReference>
<name>A0A128F7I7_9GAMM</name>
<dbReference type="PANTHER" id="PTHR44688">
    <property type="entry name" value="DNA-BINDING TRANSCRIPTIONAL ACTIVATOR DEVR_DOSR"/>
    <property type="match status" value="1"/>
</dbReference>
<dbReference type="InterPro" id="IPR016032">
    <property type="entry name" value="Sig_transdc_resp-reg_C-effctor"/>
</dbReference>
<dbReference type="Proteomes" id="UP000073601">
    <property type="component" value="Unassembled WGS sequence"/>
</dbReference>
<evidence type="ECO:0000313" key="5">
    <source>
        <dbReference type="EMBL" id="CZF82742.1"/>
    </source>
</evidence>
<accession>A0A128F7I7</accession>
<sequence>MKGKSVSTTEDILQFVALLYQASSHMQPGDFKQWTITQLRQLIHFDSAWWGRALFPDLSDTPEVHGNSLFQLPEDYFEQWQKIADCDTIAESLYNDATKPFMSEVQLETMSGALCDFLWQHDIHQVLSFMKVDPELLLDAKGNMGESLLVDFLSLYRNREVAAFEPQDGNCLRLVMPHIVLSLNHCLEFSVLTNQSAQANSVLEAAMFDSGFMLNTPSIGFIELLKRDYPDWDGCVLPEEIQESVLGNISSWKGRHFTLTFESIDSYWFLRAYPSSLLSELTEREAQVAELFAKGKTYMEIAQEINRAPTTVRNHLQSIYLKLGIRNKVELVEKYRSLI</sequence>
<reference evidence="6" key="1">
    <citation type="submission" date="2016-02" db="EMBL/GenBank/DDBJ databases">
        <authorList>
            <person name="Rodrigo-Torres Lidia"/>
            <person name="Arahal R.David."/>
        </authorList>
    </citation>
    <scope>NUCLEOTIDE SEQUENCE [LARGE SCALE GENOMIC DNA]</scope>
    <source>
        <strain evidence="6">CECT 8713</strain>
    </source>
</reference>
<dbReference type="SMART" id="SM00421">
    <property type="entry name" value="HTH_LUXR"/>
    <property type="match status" value="1"/>
</dbReference>
<dbReference type="Pfam" id="PF00196">
    <property type="entry name" value="GerE"/>
    <property type="match status" value="1"/>
</dbReference>
<evidence type="ECO:0000256" key="1">
    <source>
        <dbReference type="ARBA" id="ARBA00023015"/>
    </source>
</evidence>